<evidence type="ECO:0000313" key="3">
    <source>
        <dbReference type="Proteomes" id="UP000275078"/>
    </source>
</evidence>
<sequence>MDSDLEAELKTKKPITHKPASGSTKDLSFRPNPAALITPASVVAAEKAAANNKDGIYRPPRIQPTAMPELDKAVGKSKAERIQKSHTLDEFVSSELSGAPLALPSVGTTINQYGRSHKSAQARKEEQERQEYEENNFVRLPKETKKQKAQKGKRGEAGFGGEDWGSFAGDMDRITKGVERGSKGNALEKSRKRTREYSSGGLGAGEKFERRKENMQKKRRKG</sequence>
<feature type="compositionally biased region" description="Basic and acidic residues" evidence="1">
    <location>
        <begin position="170"/>
        <end position="189"/>
    </location>
</feature>
<protein>
    <submittedName>
        <fullName evidence="2">Uncharacterized protein</fullName>
    </submittedName>
</protein>
<dbReference type="OrthoDB" id="203440at2759"/>
<dbReference type="STRING" id="1160509.A0A3N4HK29"/>
<proteinExistence type="predicted"/>
<keyword evidence="3" id="KW-1185">Reference proteome</keyword>
<dbReference type="AlphaFoldDB" id="A0A3N4HK29"/>
<accession>A0A3N4HK29</accession>
<reference evidence="2 3" key="1">
    <citation type="journal article" date="2018" name="Nat. Ecol. Evol.">
        <title>Pezizomycetes genomes reveal the molecular basis of ectomycorrhizal truffle lifestyle.</title>
        <authorList>
            <person name="Murat C."/>
            <person name="Payen T."/>
            <person name="Noel B."/>
            <person name="Kuo A."/>
            <person name="Morin E."/>
            <person name="Chen J."/>
            <person name="Kohler A."/>
            <person name="Krizsan K."/>
            <person name="Balestrini R."/>
            <person name="Da Silva C."/>
            <person name="Montanini B."/>
            <person name="Hainaut M."/>
            <person name="Levati E."/>
            <person name="Barry K.W."/>
            <person name="Belfiori B."/>
            <person name="Cichocki N."/>
            <person name="Clum A."/>
            <person name="Dockter R.B."/>
            <person name="Fauchery L."/>
            <person name="Guy J."/>
            <person name="Iotti M."/>
            <person name="Le Tacon F."/>
            <person name="Lindquist E.A."/>
            <person name="Lipzen A."/>
            <person name="Malagnac F."/>
            <person name="Mello A."/>
            <person name="Molinier V."/>
            <person name="Miyauchi S."/>
            <person name="Poulain J."/>
            <person name="Riccioni C."/>
            <person name="Rubini A."/>
            <person name="Sitrit Y."/>
            <person name="Splivallo R."/>
            <person name="Traeger S."/>
            <person name="Wang M."/>
            <person name="Zifcakova L."/>
            <person name="Wipf D."/>
            <person name="Zambonelli A."/>
            <person name="Paolocci F."/>
            <person name="Nowrousian M."/>
            <person name="Ottonello S."/>
            <person name="Baldrian P."/>
            <person name="Spatafora J.W."/>
            <person name="Henrissat B."/>
            <person name="Nagy L.G."/>
            <person name="Aury J.M."/>
            <person name="Wincker P."/>
            <person name="Grigoriev I.V."/>
            <person name="Bonfante P."/>
            <person name="Martin F.M."/>
        </authorList>
    </citation>
    <scope>NUCLEOTIDE SEQUENCE [LARGE SCALE GENOMIC DNA]</scope>
    <source>
        <strain evidence="2 3">RN42</strain>
    </source>
</reference>
<feature type="compositionally biased region" description="Basic and acidic residues" evidence="1">
    <location>
        <begin position="69"/>
        <end position="79"/>
    </location>
</feature>
<feature type="region of interest" description="Disordered" evidence="1">
    <location>
        <begin position="54"/>
        <end position="79"/>
    </location>
</feature>
<evidence type="ECO:0000313" key="2">
    <source>
        <dbReference type="EMBL" id="RPA72918.1"/>
    </source>
</evidence>
<evidence type="ECO:0000256" key="1">
    <source>
        <dbReference type="SAM" id="MobiDB-lite"/>
    </source>
</evidence>
<dbReference type="EMBL" id="ML119840">
    <property type="protein sequence ID" value="RPA72918.1"/>
    <property type="molecule type" value="Genomic_DNA"/>
</dbReference>
<feature type="compositionally biased region" description="Basic and acidic residues" evidence="1">
    <location>
        <begin position="206"/>
        <end position="216"/>
    </location>
</feature>
<feature type="region of interest" description="Disordered" evidence="1">
    <location>
        <begin position="114"/>
        <end position="222"/>
    </location>
</feature>
<gene>
    <name evidence="2" type="ORF">BJ508DRAFT_419224</name>
</gene>
<dbReference type="Proteomes" id="UP000275078">
    <property type="component" value="Unassembled WGS sequence"/>
</dbReference>
<organism evidence="2 3">
    <name type="scientific">Ascobolus immersus RN42</name>
    <dbReference type="NCBI Taxonomy" id="1160509"/>
    <lineage>
        <taxon>Eukaryota</taxon>
        <taxon>Fungi</taxon>
        <taxon>Dikarya</taxon>
        <taxon>Ascomycota</taxon>
        <taxon>Pezizomycotina</taxon>
        <taxon>Pezizomycetes</taxon>
        <taxon>Pezizales</taxon>
        <taxon>Ascobolaceae</taxon>
        <taxon>Ascobolus</taxon>
    </lineage>
</organism>
<name>A0A3N4HK29_ASCIM</name>
<feature type="region of interest" description="Disordered" evidence="1">
    <location>
        <begin position="1"/>
        <end position="31"/>
    </location>
</feature>
<feature type="compositionally biased region" description="Basic and acidic residues" evidence="1">
    <location>
        <begin position="122"/>
        <end position="132"/>
    </location>
</feature>